<protein>
    <recommendedName>
        <fullName evidence="1">Mos1 transposase HTH domain-containing protein</fullName>
    </recommendedName>
</protein>
<dbReference type="AlphaFoldDB" id="A0A4C1SBA6"/>
<dbReference type="InterPro" id="IPR041426">
    <property type="entry name" value="Mos1_HTH"/>
</dbReference>
<evidence type="ECO:0000259" key="1">
    <source>
        <dbReference type="Pfam" id="PF17906"/>
    </source>
</evidence>
<accession>A0A4C1SBA6</accession>
<dbReference type="Gene3D" id="1.10.10.1450">
    <property type="match status" value="1"/>
</dbReference>
<dbReference type="Proteomes" id="UP000299102">
    <property type="component" value="Unassembled WGS sequence"/>
</dbReference>
<comment type="caution">
    <text evidence="2">The sequence shown here is derived from an EMBL/GenBank/DDBJ whole genome shotgun (WGS) entry which is preliminary data.</text>
</comment>
<reference evidence="2 3" key="1">
    <citation type="journal article" date="2019" name="Commun. Biol.">
        <title>The bagworm genome reveals a unique fibroin gene that provides high tensile strength.</title>
        <authorList>
            <person name="Kono N."/>
            <person name="Nakamura H."/>
            <person name="Ohtoshi R."/>
            <person name="Tomita M."/>
            <person name="Numata K."/>
            <person name="Arakawa K."/>
        </authorList>
    </citation>
    <scope>NUCLEOTIDE SEQUENCE [LARGE SCALE GENOMIC DNA]</scope>
</reference>
<sequence>MDLTRKNFHVVLYYDFRRGLTQKQCIDELISTFGDEPPSKTTVYHWFRKKFVPELQCVMYSDAAALSAPGLWSAAHRLQRWVRARDRARGERPLRLFGGRRDDPAPVTCPRSGTAARGSIPDSARHLASLYAHVSPMIFLFDMKSPVPIAPRTTPLHRTA</sequence>
<dbReference type="OrthoDB" id="10017160at2759"/>
<proteinExistence type="predicted"/>
<gene>
    <name evidence="2" type="ORF">EVAR_34_1</name>
</gene>
<keyword evidence="3" id="KW-1185">Reference proteome</keyword>
<dbReference type="EMBL" id="BGZK01000001">
    <property type="protein sequence ID" value="GBO98369.1"/>
    <property type="molecule type" value="Genomic_DNA"/>
</dbReference>
<organism evidence="2 3">
    <name type="scientific">Eumeta variegata</name>
    <name type="common">Bagworm moth</name>
    <name type="synonym">Eumeta japonica</name>
    <dbReference type="NCBI Taxonomy" id="151549"/>
    <lineage>
        <taxon>Eukaryota</taxon>
        <taxon>Metazoa</taxon>
        <taxon>Ecdysozoa</taxon>
        <taxon>Arthropoda</taxon>
        <taxon>Hexapoda</taxon>
        <taxon>Insecta</taxon>
        <taxon>Pterygota</taxon>
        <taxon>Neoptera</taxon>
        <taxon>Endopterygota</taxon>
        <taxon>Lepidoptera</taxon>
        <taxon>Glossata</taxon>
        <taxon>Ditrysia</taxon>
        <taxon>Tineoidea</taxon>
        <taxon>Psychidae</taxon>
        <taxon>Oiketicinae</taxon>
        <taxon>Eumeta</taxon>
    </lineage>
</organism>
<evidence type="ECO:0000313" key="2">
    <source>
        <dbReference type="EMBL" id="GBO98369.1"/>
    </source>
</evidence>
<name>A0A4C1SBA6_EUMVA</name>
<dbReference type="Pfam" id="PF17906">
    <property type="entry name" value="HTH_48"/>
    <property type="match status" value="1"/>
</dbReference>
<evidence type="ECO:0000313" key="3">
    <source>
        <dbReference type="Proteomes" id="UP000299102"/>
    </source>
</evidence>
<feature type="domain" description="Mos1 transposase HTH" evidence="1">
    <location>
        <begin position="5"/>
        <end position="49"/>
    </location>
</feature>